<keyword evidence="5" id="KW-1185">Reference proteome</keyword>
<evidence type="ECO:0000259" key="3">
    <source>
        <dbReference type="Pfam" id="PF08240"/>
    </source>
</evidence>
<sequence>MESTALIQQGKTFAQEQIILPHLAEHQVYVKVEYAAFNPTDRLALDVDAFGDGAVLGCDFSGTVVSIHSNVTKLQIGDKVAGFVWGAHTCIRRDQRLRGILVSSSSVFCLEV</sequence>
<evidence type="ECO:0000256" key="1">
    <source>
        <dbReference type="ARBA" id="ARBA00008072"/>
    </source>
</evidence>
<feature type="domain" description="Alcohol dehydrogenase-like N-terminal" evidence="3">
    <location>
        <begin position="25"/>
        <end position="91"/>
    </location>
</feature>
<organism evidence="4 5">
    <name type="scientific">Fusarium venenatum</name>
    <dbReference type="NCBI Taxonomy" id="56646"/>
    <lineage>
        <taxon>Eukaryota</taxon>
        <taxon>Fungi</taxon>
        <taxon>Dikarya</taxon>
        <taxon>Ascomycota</taxon>
        <taxon>Pezizomycotina</taxon>
        <taxon>Sordariomycetes</taxon>
        <taxon>Hypocreomycetidae</taxon>
        <taxon>Hypocreales</taxon>
        <taxon>Nectriaceae</taxon>
        <taxon>Fusarium</taxon>
    </lineage>
</organism>
<dbReference type="AlphaFoldDB" id="A0A2L2TU77"/>
<dbReference type="Gene3D" id="3.90.180.10">
    <property type="entry name" value="Medium-chain alcohol dehydrogenases, catalytic domain"/>
    <property type="match status" value="1"/>
</dbReference>
<dbReference type="InterPro" id="IPR011032">
    <property type="entry name" value="GroES-like_sf"/>
</dbReference>
<dbReference type="STRING" id="56646.A0A2L2TU77"/>
<accession>A0A2L2TU77</accession>
<dbReference type="Pfam" id="PF08240">
    <property type="entry name" value="ADH_N"/>
    <property type="match status" value="1"/>
</dbReference>
<comment type="similarity">
    <text evidence="1">Belongs to the zinc-containing alcohol dehydrogenase family.</text>
</comment>
<dbReference type="InterPro" id="IPR047122">
    <property type="entry name" value="Trans-enoyl_RdTase-like"/>
</dbReference>
<name>A0A2L2TU77_9HYPO</name>
<evidence type="ECO:0000256" key="2">
    <source>
        <dbReference type="ARBA" id="ARBA00023002"/>
    </source>
</evidence>
<evidence type="ECO:0000313" key="5">
    <source>
        <dbReference type="Proteomes" id="UP000245910"/>
    </source>
</evidence>
<reference evidence="5" key="1">
    <citation type="submission" date="2014-10" db="EMBL/GenBank/DDBJ databases">
        <authorList>
            <person name="King R."/>
        </authorList>
    </citation>
    <scope>NUCLEOTIDE SEQUENCE [LARGE SCALE GENOMIC DNA]</scope>
    <source>
        <strain evidence="5">A3/5</strain>
    </source>
</reference>
<proteinExistence type="inferred from homology"/>
<dbReference type="PANTHER" id="PTHR45348">
    <property type="entry name" value="HYPOTHETICAL OXIDOREDUCTASE (EUROFUNG)"/>
    <property type="match status" value="1"/>
</dbReference>
<dbReference type="SUPFAM" id="SSF50129">
    <property type="entry name" value="GroES-like"/>
    <property type="match status" value="1"/>
</dbReference>
<protein>
    <recommendedName>
        <fullName evidence="3">Alcohol dehydrogenase-like N-terminal domain-containing protein</fullName>
    </recommendedName>
</protein>
<dbReference type="EMBL" id="LN649229">
    <property type="protein sequence ID" value="CEI67676.1"/>
    <property type="molecule type" value="Genomic_DNA"/>
</dbReference>
<dbReference type="PANTHER" id="PTHR45348:SF2">
    <property type="entry name" value="ZINC-TYPE ALCOHOL DEHYDROGENASE-LIKE PROTEIN C2E1P3.01"/>
    <property type="match status" value="1"/>
</dbReference>
<keyword evidence="2" id="KW-0560">Oxidoreductase</keyword>
<dbReference type="Proteomes" id="UP000245910">
    <property type="component" value="Chromosome I"/>
</dbReference>
<dbReference type="GO" id="GO:0016651">
    <property type="term" value="F:oxidoreductase activity, acting on NAD(P)H"/>
    <property type="evidence" value="ECO:0007669"/>
    <property type="project" value="InterPro"/>
</dbReference>
<dbReference type="InterPro" id="IPR013154">
    <property type="entry name" value="ADH-like_N"/>
</dbReference>
<evidence type="ECO:0000313" key="4">
    <source>
        <dbReference type="EMBL" id="CEI67676.1"/>
    </source>
</evidence>